<dbReference type="SUPFAM" id="SSF53822">
    <property type="entry name" value="Periplasmic binding protein-like I"/>
    <property type="match status" value="1"/>
</dbReference>
<reference evidence="5 6" key="1">
    <citation type="submission" date="2022-04" db="EMBL/GenBank/DDBJ databases">
        <title>Human microbiome associated bacterial genomes.</title>
        <authorList>
            <person name="Sandstrom S."/>
            <person name="Salamzade R."/>
            <person name="Kalan L.R."/>
        </authorList>
    </citation>
    <scope>NUCLEOTIDE SEQUENCE [LARGE SCALE GENOMIC DNA]</scope>
    <source>
        <strain evidence="6">p3-SID767</strain>
    </source>
</reference>
<dbReference type="Gene3D" id="1.10.260.40">
    <property type="entry name" value="lambda repressor-like DNA-binding domains"/>
    <property type="match status" value="1"/>
</dbReference>
<dbReference type="InterPro" id="IPR028082">
    <property type="entry name" value="Peripla_BP_I"/>
</dbReference>
<dbReference type="PANTHER" id="PTHR30146:SF109">
    <property type="entry name" value="HTH-TYPE TRANSCRIPTIONAL REGULATOR GALS"/>
    <property type="match status" value="1"/>
</dbReference>
<evidence type="ECO:0000313" key="5">
    <source>
        <dbReference type="EMBL" id="MCT1606316.1"/>
    </source>
</evidence>
<dbReference type="SMART" id="SM00354">
    <property type="entry name" value="HTH_LACI"/>
    <property type="match status" value="1"/>
</dbReference>
<dbReference type="SUPFAM" id="SSF47413">
    <property type="entry name" value="lambda repressor-like DNA-binding domains"/>
    <property type="match status" value="1"/>
</dbReference>
<dbReference type="EMBL" id="JALXMO010000004">
    <property type="protein sequence ID" value="MCT1606316.1"/>
    <property type="molecule type" value="Genomic_DNA"/>
</dbReference>
<dbReference type="CDD" id="cd06278">
    <property type="entry name" value="PBP1_LacI-like"/>
    <property type="match status" value="1"/>
</dbReference>
<protein>
    <submittedName>
        <fullName evidence="5">LacI family transcriptional regulator</fullName>
    </submittedName>
</protein>
<organism evidence="5 6">
    <name type="scientific">Nesterenkonia massiliensis</name>
    <dbReference type="NCBI Taxonomy" id="1232429"/>
    <lineage>
        <taxon>Bacteria</taxon>
        <taxon>Bacillati</taxon>
        <taxon>Actinomycetota</taxon>
        <taxon>Actinomycetes</taxon>
        <taxon>Micrococcales</taxon>
        <taxon>Micrococcaceae</taxon>
        <taxon>Nesterenkonia</taxon>
    </lineage>
</organism>
<dbReference type="RefSeq" id="WP_260072498.1">
    <property type="nucleotide sequence ID" value="NZ_JALXMO010000004.1"/>
</dbReference>
<dbReference type="CDD" id="cd01392">
    <property type="entry name" value="HTH_LacI"/>
    <property type="match status" value="1"/>
</dbReference>
<dbReference type="Proteomes" id="UP001205046">
    <property type="component" value="Unassembled WGS sequence"/>
</dbReference>
<accession>A0ABT2HNR4</accession>
<dbReference type="InterPro" id="IPR000843">
    <property type="entry name" value="HTH_LacI"/>
</dbReference>
<keyword evidence="6" id="KW-1185">Reference proteome</keyword>
<name>A0ABT2HNR4_9MICC</name>
<dbReference type="Pfam" id="PF00356">
    <property type="entry name" value="LacI"/>
    <property type="match status" value="1"/>
</dbReference>
<evidence type="ECO:0000256" key="3">
    <source>
        <dbReference type="ARBA" id="ARBA00023163"/>
    </source>
</evidence>
<dbReference type="InterPro" id="IPR046335">
    <property type="entry name" value="LacI/GalR-like_sensor"/>
</dbReference>
<dbReference type="PROSITE" id="PS50932">
    <property type="entry name" value="HTH_LACI_2"/>
    <property type="match status" value="1"/>
</dbReference>
<evidence type="ECO:0000256" key="1">
    <source>
        <dbReference type="ARBA" id="ARBA00023015"/>
    </source>
</evidence>
<keyword evidence="3" id="KW-0804">Transcription</keyword>
<evidence type="ECO:0000256" key="2">
    <source>
        <dbReference type="ARBA" id="ARBA00023125"/>
    </source>
</evidence>
<proteinExistence type="predicted"/>
<dbReference type="PRINTS" id="PR00036">
    <property type="entry name" value="HTHLACI"/>
</dbReference>
<feature type="domain" description="HTH lacI-type" evidence="4">
    <location>
        <begin position="2"/>
        <end position="56"/>
    </location>
</feature>
<dbReference type="Gene3D" id="3.40.50.2300">
    <property type="match status" value="2"/>
</dbReference>
<keyword evidence="1" id="KW-0805">Transcription regulation</keyword>
<evidence type="ECO:0000259" key="4">
    <source>
        <dbReference type="PROSITE" id="PS50932"/>
    </source>
</evidence>
<dbReference type="Pfam" id="PF13377">
    <property type="entry name" value="Peripla_BP_3"/>
    <property type="match status" value="1"/>
</dbReference>
<sequence>MTNSKDVARLAGVSQATVSRVLNGSAPISEDTRRRVMKAVEELGYVKHAGATAMRTRRTRTVGIVVSEMSNPFFQEIFDELILQFASAGLRTMVWHAGAHAQDAVNAIRDRAIDGMVFTALSEDSPEMQAALQAERPLLLINRTTDTLNYDCVVSDNLGGGRLVADYLAAAGRTDALLVAGDLTTSTGRDRRAGFLDAMKEHGAPVPESRQLPADYSAPAAFSLVKQHLEQHGAPEAIFCSNDAMAVAVMNALKEHGVSVPEQTWVLGYDDVAASSWPLVSLTTVSQSSRAMARAGAELLLKRLQNPDLPWQRKIFPARLEIRGSTAHFRA</sequence>
<gene>
    <name evidence="5" type="ORF">M3B43_03025</name>
</gene>
<evidence type="ECO:0000313" key="6">
    <source>
        <dbReference type="Proteomes" id="UP001205046"/>
    </source>
</evidence>
<keyword evidence="2" id="KW-0238">DNA-binding</keyword>
<comment type="caution">
    <text evidence="5">The sequence shown here is derived from an EMBL/GenBank/DDBJ whole genome shotgun (WGS) entry which is preliminary data.</text>
</comment>
<dbReference type="PANTHER" id="PTHR30146">
    <property type="entry name" value="LACI-RELATED TRANSCRIPTIONAL REPRESSOR"/>
    <property type="match status" value="1"/>
</dbReference>
<dbReference type="InterPro" id="IPR010982">
    <property type="entry name" value="Lambda_DNA-bd_dom_sf"/>
</dbReference>